<keyword evidence="3" id="KW-1185">Reference proteome</keyword>
<reference evidence="2" key="1">
    <citation type="submission" date="2021-06" db="EMBL/GenBank/DDBJ databases">
        <authorList>
            <person name="Kallberg Y."/>
            <person name="Tangrot J."/>
            <person name="Rosling A."/>
        </authorList>
    </citation>
    <scope>NUCLEOTIDE SEQUENCE</scope>
    <source>
        <strain evidence="2">UK204</strain>
    </source>
</reference>
<organism evidence="2 3">
    <name type="scientific">Funneliformis caledonium</name>
    <dbReference type="NCBI Taxonomy" id="1117310"/>
    <lineage>
        <taxon>Eukaryota</taxon>
        <taxon>Fungi</taxon>
        <taxon>Fungi incertae sedis</taxon>
        <taxon>Mucoromycota</taxon>
        <taxon>Glomeromycotina</taxon>
        <taxon>Glomeromycetes</taxon>
        <taxon>Glomerales</taxon>
        <taxon>Glomeraceae</taxon>
        <taxon>Funneliformis</taxon>
    </lineage>
</organism>
<dbReference type="AlphaFoldDB" id="A0A9N9BXL1"/>
<dbReference type="EMBL" id="CAJVPQ010002059">
    <property type="protein sequence ID" value="CAG8581782.1"/>
    <property type="molecule type" value="Genomic_DNA"/>
</dbReference>
<evidence type="ECO:0000259" key="1">
    <source>
        <dbReference type="PROSITE" id="PS51468"/>
    </source>
</evidence>
<accession>A0A9N9BXL1</accession>
<gene>
    <name evidence="2" type="ORF">FCALED_LOCUS7633</name>
</gene>
<feature type="domain" description="VIT" evidence="1">
    <location>
        <begin position="1"/>
        <end position="61"/>
    </location>
</feature>
<dbReference type="Proteomes" id="UP000789570">
    <property type="component" value="Unassembled WGS sequence"/>
</dbReference>
<dbReference type="PANTHER" id="PTHR45737:SF6">
    <property type="entry name" value="VON WILLEBRAND FACTOR A DOMAIN-CONTAINING PROTEIN 5A"/>
    <property type="match status" value="1"/>
</dbReference>
<sequence>MAKESSCIVKEAQEAATEYNNAIEKGHGAFLLEEHHADIFECSVENILPRQTVHQKYDIKRNIPYQEYSYVPEFTKYELSLLIECKMTSVITNIESPSHLISCEININENPKVSRITLGGQIRSIDGLLIQKASSALELFIRSLLEDCYFNIVLFSDQFDPLFKQSEPNSSASLLTALLLARNMITNYGLIRNNVKKYEDKLHLFALRVSNNISSNLIETVARNEDNFKDSDHQNKDKPIISFFSEEEMFLSKQSSSNDFVDNLAIRQVSYEISQIYSEVRLIVYCMLIKAIDEYEDMDKANEKIKKLCDSKNPLGEFPLNNLSVFGTNINNMSV</sequence>
<name>A0A9N9BXL1_9GLOM</name>
<comment type="caution">
    <text evidence="2">The sequence shown here is derived from an EMBL/GenBank/DDBJ whole genome shotgun (WGS) entry which is preliminary data.</text>
</comment>
<dbReference type="PANTHER" id="PTHR45737">
    <property type="entry name" value="VON WILLEBRAND FACTOR A DOMAIN-CONTAINING PROTEIN 5A"/>
    <property type="match status" value="1"/>
</dbReference>
<evidence type="ECO:0000313" key="3">
    <source>
        <dbReference type="Proteomes" id="UP000789570"/>
    </source>
</evidence>
<dbReference type="InterPro" id="IPR013694">
    <property type="entry name" value="VIT"/>
</dbReference>
<evidence type="ECO:0000313" key="2">
    <source>
        <dbReference type="EMBL" id="CAG8581782.1"/>
    </source>
</evidence>
<dbReference type="PROSITE" id="PS51468">
    <property type="entry name" value="VIT"/>
    <property type="match status" value="1"/>
</dbReference>
<dbReference type="OrthoDB" id="1729737at2759"/>
<proteinExistence type="predicted"/>
<protein>
    <submittedName>
        <fullName evidence="2">14697_t:CDS:1</fullName>
    </submittedName>
</protein>
<dbReference type="Pfam" id="PF08487">
    <property type="entry name" value="VIT"/>
    <property type="match status" value="1"/>
</dbReference>